<dbReference type="PATRIC" id="fig|151081.8.peg.994"/>
<dbReference type="GeneID" id="58228818"/>
<dbReference type="eggNOG" id="COG5563">
    <property type="taxonomic scope" value="Bacteria"/>
</dbReference>
<dbReference type="Proteomes" id="UP000033664">
    <property type="component" value="Unassembled WGS sequence"/>
</dbReference>
<reference evidence="2 3" key="1">
    <citation type="journal article" date="2015" name="BMC Genomics">
        <title>Genome mining reveals unlocked bioactive potential of marine Gram-negative bacteria.</title>
        <authorList>
            <person name="Machado H."/>
            <person name="Sonnenschein E.C."/>
            <person name="Melchiorsen J."/>
            <person name="Gram L."/>
        </authorList>
    </citation>
    <scope>NUCLEOTIDE SEQUENCE [LARGE SCALE GENOMIC DNA]</scope>
    <source>
        <strain evidence="2 3">S3137</strain>
    </source>
</reference>
<evidence type="ECO:0000313" key="2">
    <source>
        <dbReference type="EMBL" id="KJY99934.1"/>
    </source>
</evidence>
<keyword evidence="1" id="KW-0732">Signal</keyword>
<comment type="caution">
    <text evidence="2">The sequence shown here is derived from an EMBL/GenBank/DDBJ whole genome shotgun (WGS) entry which is preliminary data.</text>
</comment>
<dbReference type="AlphaFoldDB" id="A0A0F4PXX9"/>
<sequence length="583" mass="63837">MKKSLVALSILTGLSAHVHGAVYQVEELSTLDIAKHHYVTDANNNGEVIGQARGVYNLPIDVSYIDFSDSQITNAYDDWERSQFEAIDKEITFTLDDIEAGNLNADAHRFMLSFLSTSSVNSDANWQKIADSVAVNFTPSPATEQVLLDEQSNHYDGLTRSVANLYNAISEDGVRAGWSSAPYEQIEFTPSGDDEAQTYFVRDFRSRGVVVGVDGTVVTLPVISDLYGGQGTANDIVMRPDGGYYVVGDSSTGVPEDRQDNYDDRCDGEDEPVAVCVWEIENRSASNTRNGLYDRRATLWTLDADLNVVDTKNLGLGLSIEEDENSAFVSTALAVNAQGIAVGYSHIRDNNNDNRINTLPALFKDGEVLEIIDQEDDWYSGKATAITDNGIVTGYATKNIEGRRTTKFFYHNIETGTTVFPTDYFTSSSSVGRDINEQGVIVGEGEVDVVNSGSRRREGFIYTLGDDKIANINDLLPCYDVDGESNYPYTFAEATAIDDDNIIYGVATKTEPKLNSFGEVEVDSDGETLYESVAKPVKLTPIAGGEVEECPPEAAETYERQSGSLGWLALLALPLLGWRRKHG</sequence>
<evidence type="ECO:0000256" key="1">
    <source>
        <dbReference type="SAM" id="SignalP"/>
    </source>
</evidence>
<dbReference type="EMBL" id="JXXZ01000007">
    <property type="protein sequence ID" value="KJY99934.1"/>
    <property type="molecule type" value="Genomic_DNA"/>
</dbReference>
<keyword evidence="3" id="KW-1185">Reference proteome</keyword>
<dbReference type="OrthoDB" id="6219137at2"/>
<name>A0A0F4PXX9_9GAMM</name>
<protein>
    <recommendedName>
        <fullName evidence="4">DUF3466 domain-containing protein</fullName>
    </recommendedName>
</protein>
<dbReference type="InterPro" id="IPR022562">
    <property type="entry name" value="DUF3466"/>
</dbReference>
<evidence type="ECO:0008006" key="4">
    <source>
        <dbReference type="Google" id="ProtNLM"/>
    </source>
</evidence>
<feature type="chain" id="PRO_5002475013" description="DUF3466 domain-containing protein" evidence="1">
    <location>
        <begin position="21"/>
        <end position="583"/>
    </location>
</feature>
<dbReference type="InterPro" id="IPR020008">
    <property type="entry name" value="GlyGly_CTERM"/>
</dbReference>
<dbReference type="NCBIfam" id="TIGR03501">
    <property type="entry name" value="GlyGly_CTERM"/>
    <property type="match status" value="1"/>
</dbReference>
<dbReference type="RefSeq" id="WP_045978724.1">
    <property type="nucleotide sequence ID" value="NZ_JXXY01000004.1"/>
</dbReference>
<organism evidence="2 3">
    <name type="scientific">Pseudoalteromonas ruthenica</name>
    <dbReference type="NCBI Taxonomy" id="151081"/>
    <lineage>
        <taxon>Bacteria</taxon>
        <taxon>Pseudomonadati</taxon>
        <taxon>Pseudomonadota</taxon>
        <taxon>Gammaproteobacteria</taxon>
        <taxon>Alteromonadales</taxon>
        <taxon>Pseudoalteromonadaceae</taxon>
        <taxon>Pseudoalteromonas</taxon>
    </lineage>
</organism>
<evidence type="ECO:0000313" key="3">
    <source>
        <dbReference type="Proteomes" id="UP000033664"/>
    </source>
</evidence>
<feature type="signal peptide" evidence="1">
    <location>
        <begin position="1"/>
        <end position="20"/>
    </location>
</feature>
<proteinExistence type="predicted"/>
<dbReference type="Pfam" id="PF11949">
    <property type="entry name" value="DUF3466"/>
    <property type="match status" value="1"/>
</dbReference>
<gene>
    <name evidence="2" type="ORF">TW72_09980</name>
</gene>
<accession>A0A0F4PXX9</accession>